<feature type="signal peptide" evidence="2">
    <location>
        <begin position="1"/>
        <end position="19"/>
    </location>
</feature>
<dbReference type="Proteomes" id="UP001583172">
    <property type="component" value="Unassembled WGS sequence"/>
</dbReference>
<reference evidence="3 4" key="1">
    <citation type="journal article" date="2024" name="Commun. Biol.">
        <title>Comparative genomic analysis of thermophilic fungi reveals convergent evolutionary adaptations and gene losses.</title>
        <authorList>
            <person name="Steindorff A.S."/>
            <person name="Aguilar-Pontes M.V."/>
            <person name="Robinson A.J."/>
            <person name="Andreopoulos B."/>
            <person name="LaButti K."/>
            <person name="Kuo A."/>
            <person name="Mondo S."/>
            <person name="Riley R."/>
            <person name="Otillar R."/>
            <person name="Haridas S."/>
            <person name="Lipzen A."/>
            <person name="Grimwood J."/>
            <person name="Schmutz J."/>
            <person name="Clum A."/>
            <person name="Reid I.D."/>
            <person name="Moisan M.C."/>
            <person name="Butler G."/>
            <person name="Nguyen T.T.M."/>
            <person name="Dewar K."/>
            <person name="Conant G."/>
            <person name="Drula E."/>
            <person name="Henrissat B."/>
            <person name="Hansel C."/>
            <person name="Singer S."/>
            <person name="Hutchinson M.I."/>
            <person name="de Vries R.P."/>
            <person name="Natvig D.O."/>
            <person name="Powell A.J."/>
            <person name="Tsang A."/>
            <person name="Grigoriev I.V."/>
        </authorList>
    </citation>
    <scope>NUCLEOTIDE SEQUENCE [LARGE SCALE GENOMIC DNA]</scope>
    <source>
        <strain evidence="3 4">CBS 620.91</strain>
    </source>
</reference>
<feature type="region of interest" description="Disordered" evidence="1">
    <location>
        <begin position="122"/>
        <end position="169"/>
    </location>
</feature>
<evidence type="ECO:0000256" key="1">
    <source>
        <dbReference type="SAM" id="MobiDB-lite"/>
    </source>
</evidence>
<evidence type="ECO:0000313" key="4">
    <source>
        <dbReference type="Proteomes" id="UP001583172"/>
    </source>
</evidence>
<feature type="chain" id="PRO_5045557467" evidence="2">
    <location>
        <begin position="20"/>
        <end position="258"/>
    </location>
</feature>
<dbReference type="EMBL" id="JAZGSY010000282">
    <property type="protein sequence ID" value="KAL1837566.1"/>
    <property type="molecule type" value="Genomic_DNA"/>
</dbReference>
<accession>A0ABR3V7Z6</accession>
<sequence>MRTLSIVSSVLAAAAVARAGVRYEDGQFICESEDPNAAFCAGDSLGTDIIIRCNGTQGQPGRCSNNLSGQPPIGAIYPARCWQSSDEAGDAACEKNCVVYGDSGNYPDTFTLPEDVCTPYYTAPSSSTESLSTASVPSSGVESTTETQTETTTTTTVFETTTTEEDCEETVTLTTTSTVVTSTTDDCCQMETTTTSTTTSSGGSSFVTATPTPTETTSESATSSSTSTVVTGGAAGNRAAAAKAAAVVGLGGLVVLVV</sequence>
<evidence type="ECO:0000313" key="3">
    <source>
        <dbReference type="EMBL" id="KAL1837566.1"/>
    </source>
</evidence>
<evidence type="ECO:0000256" key="2">
    <source>
        <dbReference type="SAM" id="SignalP"/>
    </source>
</evidence>
<gene>
    <name evidence="3" type="ORF">VTJ49DRAFT_3647</name>
</gene>
<keyword evidence="4" id="KW-1185">Reference proteome</keyword>
<name>A0ABR3V7Z6_HUMIN</name>
<feature type="compositionally biased region" description="Low complexity" evidence="1">
    <location>
        <begin position="122"/>
        <end position="161"/>
    </location>
</feature>
<organism evidence="3 4">
    <name type="scientific">Humicola insolens</name>
    <name type="common">Soft-rot fungus</name>
    <dbReference type="NCBI Taxonomy" id="85995"/>
    <lineage>
        <taxon>Eukaryota</taxon>
        <taxon>Fungi</taxon>
        <taxon>Dikarya</taxon>
        <taxon>Ascomycota</taxon>
        <taxon>Pezizomycotina</taxon>
        <taxon>Sordariomycetes</taxon>
        <taxon>Sordariomycetidae</taxon>
        <taxon>Sordariales</taxon>
        <taxon>Chaetomiaceae</taxon>
        <taxon>Mycothermus</taxon>
    </lineage>
</organism>
<feature type="region of interest" description="Disordered" evidence="1">
    <location>
        <begin position="193"/>
        <end position="227"/>
    </location>
</feature>
<comment type="caution">
    <text evidence="3">The sequence shown here is derived from an EMBL/GenBank/DDBJ whole genome shotgun (WGS) entry which is preliminary data.</text>
</comment>
<proteinExistence type="predicted"/>
<protein>
    <submittedName>
        <fullName evidence="3">Uncharacterized protein</fullName>
    </submittedName>
</protein>
<keyword evidence="2" id="KW-0732">Signal</keyword>